<dbReference type="SUPFAM" id="SSF53697">
    <property type="entry name" value="SIS domain"/>
    <property type="match status" value="1"/>
</dbReference>
<name>A0A507SJK8_9BACT</name>
<dbReference type="GO" id="GO:0097367">
    <property type="term" value="F:carbohydrate derivative binding"/>
    <property type="evidence" value="ECO:0007669"/>
    <property type="project" value="InterPro"/>
</dbReference>
<keyword evidence="1" id="KW-0413">Isomerase</keyword>
<comment type="caution">
    <text evidence="1">The sequence shown here is derived from an EMBL/GenBank/DDBJ whole genome shotgun (WGS) entry which is preliminary data.</text>
</comment>
<sequence length="411" mass="48490">MSKIELKAYNYYPDFSNENLIKLANDIIQGINYKTINSFENFGFHELTLNFGKYNFEEIKEISQAIIKDNIRDIVIFCDELTIQNALSGIEFVFKYDILAQNKIKYHFINSNDPFEKWFSDFQCLKSSLNFETCAFIYSKMSSFDTKFIEFIKVFVNYVQQNYGYWRVLRRSFLIAKTDVEEQLSFLEIDEDNKLIIPNILDRRYAFFSEINIILLYLKGLNINNLIEGYRSASIEFTSANLQFNYAFQYGYIRHKLKQEKNKCLNIVSNSAIKKSLDIFAHLVNSKDIKNGFWTQNLVFPQDIYSFAPYTLNMNHSYFATFFRLKEQRYDFRIYPELSDKDGVPKYKQNRLNEFNKLNNDGISTTLSNIANVSMIEIVLQSNTEAVLGALICFFYWAQIFEGYINNTNPF</sequence>
<proteinExistence type="predicted"/>
<dbReference type="RefSeq" id="WP_141484070.1">
    <property type="nucleotide sequence ID" value="NZ_SMDN01000009.1"/>
</dbReference>
<dbReference type="OrthoDB" id="395753at2"/>
<dbReference type="Gene3D" id="3.40.50.10490">
    <property type="entry name" value="Glucose-6-phosphate isomerase like protein, domain 1"/>
    <property type="match status" value="2"/>
</dbReference>
<dbReference type="InterPro" id="IPR046348">
    <property type="entry name" value="SIS_dom_sf"/>
</dbReference>
<dbReference type="Proteomes" id="UP000320801">
    <property type="component" value="Unassembled WGS sequence"/>
</dbReference>
<dbReference type="AlphaFoldDB" id="A0A507SJK8"/>
<keyword evidence="2" id="KW-1185">Reference proteome</keyword>
<accession>A0A507SJK8</accession>
<gene>
    <name evidence="1" type="ORF">E1I18_02730</name>
</gene>
<dbReference type="GO" id="GO:0016853">
    <property type="term" value="F:isomerase activity"/>
    <property type="evidence" value="ECO:0007669"/>
    <property type="project" value="UniProtKB-KW"/>
</dbReference>
<dbReference type="GO" id="GO:1901135">
    <property type="term" value="P:carbohydrate derivative metabolic process"/>
    <property type="evidence" value="ECO:0007669"/>
    <property type="project" value="InterPro"/>
</dbReference>
<evidence type="ECO:0000313" key="2">
    <source>
        <dbReference type="Proteomes" id="UP000320801"/>
    </source>
</evidence>
<reference evidence="1 2" key="1">
    <citation type="submission" date="2019-03" db="EMBL/GenBank/DDBJ databases">
        <title>Characterization of a novel Mycoplasma cynos real-time PCR assay.</title>
        <authorList>
            <person name="Tallmadge R.L."/>
            <person name="Mitchell P.K."/>
            <person name="Goodman L."/>
        </authorList>
    </citation>
    <scope>NUCLEOTIDE SEQUENCE [LARGE SCALE GENOMIC DNA]</scope>
    <source>
        <strain evidence="1 2">1642</strain>
    </source>
</reference>
<dbReference type="EMBL" id="SMDN01000009">
    <property type="protein sequence ID" value="TQC51411.1"/>
    <property type="molecule type" value="Genomic_DNA"/>
</dbReference>
<protein>
    <submittedName>
        <fullName evidence="1">Glucose-6-phosphate isomerase</fullName>
    </submittedName>
</protein>
<evidence type="ECO:0000313" key="1">
    <source>
        <dbReference type="EMBL" id="TQC51411.1"/>
    </source>
</evidence>
<organism evidence="1 2">
    <name type="scientific">Mycoplasmopsis mucosicanis</name>
    <dbReference type="NCBI Taxonomy" id="458208"/>
    <lineage>
        <taxon>Bacteria</taxon>
        <taxon>Bacillati</taxon>
        <taxon>Mycoplasmatota</taxon>
        <taxon>Mycoplasmoidales</taxon>
        <taxon>Metamycoplasmataceae</taxon>
        <taxon>Mycoplasmopsis</taxon>
    </lineage>
</organism>